<dbReference type="AlphaFoldDB" id="A0AAE1LJZ6"/>
<keyword evidence="2" id="KW-1185">Reference proteome</keyword>
<dbReference type="Proteomes" id="UP001219518">
    <property type="component" value="Unassembled WGS sequence"/>
</dbReference>
<organism evidence="1 2">
    <name type="scientific">Frankliniella fusca</name>
    <dbReference type="NCBI Taxonomy" id="407009"/>
    <lineage>
        <taxon>Eukaryota</taxon>
        <taxon>Metazoa</taxon>
        <taxon>Ecdysozoa</taxon>
        <taxon>Arthropoda</taxon>
        <taxon>Hexapoda</taxon>
        <taxon>Insecta</taxon>
        <taxon>Pterygota</taxon>
        <taxon>Neoptera</taxon>
        <taxon>Paraneoptera</taxon>
        <taxon>Thysanoptera</taxon>
        <taxon>Terebrantia</taxon>
        <taxon>Thripoidea</taxon>
        <taxon>Thripidae</taxon>
        <taxon>Frankliniella</taxon>
    </lineage>
</organism>
<gene>
    <name evidence="1" type="ORF">KUF71_011764</name>
</gene>
<accession>A0AAE1LJZ6</accession>
<reference evidence="1" key="1">
    <citation type="submission" date="2021-07" db="EMBL/GenBank/DDBJ databases">
        <authorList>
            <person name="Catto M.A."/>
            <person name="Jacobson A."/>
            <person name="Kennedy G."/>
            <person name="Labadie P."/>
            <person name="Hunt B.G."/>
            <person name="Srinivasan R."/>
        </authorList>
    </citation>
    <scope>NUCLEOTIDE SEQUENCE</scope>
    <source>
        <strain evidence="1">PL_HMW_Pooled</strain>
        <tissue evidence="1">Head</tissue>
    </source>
</reference>
<evidence type="ECO:0000313" key="2">
    <source>
        <dbReference type="Proteomes" id="UP001219518"/>
    </source>
</evidence>
<sequence length="109" mass="12849">MNWTQLQPLHTGQIFYYSLGRVQKRFDVKQIQSVVITTVLPLHSGCEHSYCLHGYEEVFSKLQVCRTSKVPIRDLIKHFSPELDVARCVEPFFRIKGYFIRGFRRDLSN</sequence>
<protein>
    <submittedName>
        <fullName evidence="1">Pentatricopeptide repeat-containing protein</fullName>
    </submittedName>
</protein>
<dbReference type="EMBL" id="JAHWGI010001088">
    <property type="protein sequence ID" value="KAK3922295.1"/>
    <property type="molecule type" value="Genomic_DNA"/>
</dbReference>
<evidence type="ECO:0000313" key="1">
    <source>
        <dbReference type="EMBL" id="KAK3922295.1"/>
    </source>
</evidence>
<reference evidence="1" key="2">
    <citation type="journal article" date="2023" name="BMC Genomics">
        <title>Pest status, molecular evolution, and epigenetic factors derived from the genome assembly of Frankliniella fusca, a thysanopteran phytovirus vector.</title>
        <authorList>
            <person name="Catto M.A."/>
            <person name="Labadie P.E."/>
            <person name="Jacobson A.L."/>
            <person name="Kennedy G.G."/>
            <person name="Srinivasan R."/>
            <person name="Hunt B.G."/>
        </authorList>
    </citation>
    <scope>NUCLEOTIDE SEQUENCE</scope>
    <source>
        <strain evidence="1">PL_HMW_Pooled</strain>
    </source>
</reference>
<name>A0AAE1LJZ6_9NEOP</name>
<comment type="caution">
    <text evidence="1">The sequence shown here is derived from an EMBL/GenBank/DDBJ whole genome shotgun (WGS) entry which is preliminary data.</text>
</comment>
<proteinExistence type="predicted"/>